<sequence>MVQLRLKARYPTAKIELKQMAKIAMVNLDLRLSELNTGIVVYDPFAMTLAMVVHDIHP</sequence>
<protein>
    <submittedName>
        <fullName evidence="1">Uncharacterized protein</fullName>
    </submittedName>
</protein>
<keyword evidence="2" id="KW-1185">Reference proteome</keyword>
<dbReference type="HOGENOM" id="CLU_2970824_0_0_7"/>
<evidence type="ECO:0000313" key="2">
    <source>
        <dbReference type="Proteomes" id="UP000019141"/>
    </source>
</evidence>
<gene>
    <name evidence="1" type="ORF">ETSY1_23990</name>
</gene>
<comment type="caution">
    <text evidence="1">The sequence shown here is derived from an EMBL/GenBank/DDBJ whole genome shotgun (WGS) entry which is preliminary data.</text>
</comment>
<evidence type="ECO:0000313" key="1">
    <source>
        <dbReference type="EMBL" id="ETW97102.1"/>
    </source>
</evidence>
<dbReference type="Proteomes" id="UP000019141">
    <property type="component" value="Unassembled WGS sequence"/>
</dbReference>
<accession>W4LGG5</accession>
<reference evidence="1 2" key="1">
    <citation type="journal article" date="2014" name="Nature">
        <title>An environmental bacterial taxon with a large and distinct metabolic repertoire.</title>
        <authorList>
            <person name="Wilson M.C."/>
            <person name="Mori T."/>
            <person name="Ruckert C."/>
            <person name="Uria A.R."/>
            <person name="Helf M.J."/>
            <person name="Takada K."/>
            <person name="Gernert C."/>
            <person name="Steffens U.A."/>
            <person name="Heycke N."/>
            <person name="Schmitt S."/>
            <person name="Rinke C."/>
            <person name="Helfrich E.J."/>
            <person name="Brachmann A.O."/>
            <person name="Gurgui C."/>
            <person name="Wakimoto T."/>
            <person name="Kracht M."/>
            <person name="Crusemann M."/>
            <person name="Hentschel U."/>
            <person name="Abe I."/>
            <person name="Matsunaga S."/>
            <person name="Kalinowski J."/>
            <person name="Takeyama H."/>
            <person name="Piel J."/>
        </authorList>
    </citation>
    <scope>NUCLEOTIDE SEQUENCE [LARGE SCALE GENOMIC DNA]</scope>
    <source>
        <strain evidence="2">TSY1</strain>
    </source>
</reference>
<dbReference type="AlphaFoldDB" id="W4LGG5"/>
<organism evidence="1 2">
    <name type="scientific">Entotheonella factor</name>
    <dbReference type="NCBI Taxonomy" id="1429438"/>
    <lineage>
        <taxon>Bacteria</taxon>
        <taxon>Pseudomonadati</taxon>
        <taxon>Nitrospinota/Tectimicrobiota group</taxon>
        <taxon>Candidatus Tectimicrobiota</taxon>
        <taxon>Candidatus Entotheonellia</taxon>
        <taxon>Candidatus Entotheonellales</taxon>
        <taxon>Candidatus Entotheonellaceae</taxon>
        <taxon>Candidatus Entotheonella</taxon>
    </lineage>
</organism>
<name>W4LGG5_ENTF1</name>
<proteinExistence type="predicted"/>
<dbReference type="EMBL" id="AZHW01000702">
    <property type="protein sequence ID" value="ETW97102.1"/>
    <property type="molecule type" value="Genomic_DNA"/>
</dbReference>